<evidence type="ECO:0000313" key="2">
    <source>
        <dbReference type="EMBL" id="RSN72766.1"/>
    </source>
</evidence>
<dbReference type="GO" id="GO:0008233">
    <property type="term" value="F:peptidase activity"/>
    <property type="evidence" value="ECO:0007669"/>
    <property type="project" value="UniProtKB-KW"/>
</dbReference>
<reference evidence="2 3" key="1">
    <citation type="submission" date="2018-10" db="EMBL/GenBank/DDBJ databases">
        <title>Co-occurring genomic capacity for anaerobic methane metabolism and dissimilatory sulfite reduction discovered in the Korarchaeota.</title>
        <authorList>
            <person name="Mckay L.J."/>
            <person name="Dlakic M."/>
            <person name="Fields M.W."/>
            <person name="Delmont T.O."/>
            <person name="Eren A.M."/>
            <person name="Jay Z.J."/>
            <person name="Klingelsmith K.B."/>
            <person name="Rusch D.B."/>
            <person name="Inskeep W.P."/>
        </authorList>
    </citation>
    <scope>NUCLEOTIDE SEQUENCE [LARGE SCALE GENOMIC DNA]</scope>
    <source>
        <strain evidence="2 3">MDKW</strain>
    </source>
</reference>
<dbReference type="Pfam" id="PF20442">
    <property type="entry name" value="BrxL_N"/>
    <property type="match status" value="1"/>
</dbReference>
<dbReference type="Pfam" id="PF13337">
    <property type="entry name" value="BrxL_ATPase"/>
    <property type="match status" value="1"/>
</dbReference>
<keyword evidence="2" id="KW-0645">Protease</keyword>
<dbReference type="InterPro" id="IPR014061">
    <property type="entry name" value="BrxL-like"/>
</dbReference>
<dbReference type="RefSeq" id="WP_125672295.1">
    <property type="nucleotide sequence ID" value="NZ_RCOS01000138.1"/>
</dbReference>
<dbReference type="AlphaFoldDB" id="A0A3R9PF66"/>
<keyword evidence="2" id="KW-0378">Hydrolase</keyword>
<dbReference type="EMBL" id="RCOS01000138">
    <property type="protein sequence ID" value="RSN72766.1"/>
    <property type="molecule type" value="Genomic_DNA"/>
</dbReference>
<organism evidence="2 3">
    <name type="scientific">Candidatus Methanodesulfokora washburnensis</name>
    <dbReference type="NCBI Taxonomy" id="2478471"/>
    <lineage>
        <taxon>Archaea</taxon>
        <taxon>Thermoproteota</taxon>
        <taxon>Candidatus Korarchaeia</taxon>
        <taxon>Candidatus Korarchaeia incertae sedis</taxon>
        <taxon>Candidatus Methanodesulfokora</taxon>
    </lineage>
</organism>
<sequence>MSLDQKLLSTFPEEVVNKRLSRMDQVSRLPRFISEYVIKSLVGDNPKPEDIVKLSDFISRYYPEPKERDRVLNDLISRGEYKLIDEFKVTVDPKRAKRKAEIPSLRVYDAKILPSVLEEHKDMLGTGMWGIATLIYEPSLAEDPSETPITITEFKPLQYAGINLKKYKEGRKNFSTEEWIDILMNTVGVNPDVYTNRQKLLYLTRLVPLIENNVNLIELGPRATGKSFVYKNISYYVRLYSGGTISPAVLFFHGTLKILGDLGTRDCVVFDEVSKIRFSNPDEMMGKLKDYMESGEFERGLAKRVRSTCSLVFMGNIEVEGFKPAEDFAEILPTMMLDSAFIDRIHGIIPGWELPKIEQADIHLSNGYGFISDYFCEVLHRLRRESFSPILSERVKLYAEGGKVTIRDQKAIMRIASGMMKLLFPHGSYSDDELRMIMDLSVEYRQRVHDWLIKLSPGEFEKKTLKYEVIG</sequence>
<keyword evidence="3" id="KW-1185">Reference proteome</keyword>
<dbReference type="Proteomes" id="UP000277582">
    <property type="component" value="Unassembled WGS sequence"/>
</dbReference>
<name>A0A3R9PF66_9CREN</name>
<comment type="caution">
    <text evidence="2">The sequence shown here is derived from an EMBL/GenBank/DDBJ whole genome shotgun (WGS) entry which is preliminary data.</text>
</comment>
<gene>
    <name evidence="2" type="primary">brxL</name>
    <name evidence="2" type="ORF">D6D85_12505</name>
</gene>
<proteinExistence type="predicted"/>
<protein>
    <submittedName>
        <fullName evidence="2">BREX system Lon protease-like protein BrxL</fullName>
    </submittedName>
</protein>
<dbReference type="InterPro" id="IPR046838">
    <property type="entry name" value="BrxL_N"/>
</dbReference>
<accession>A0A3R9PF66</accession>
<evidence type="ECO:0000313" key="3">
    <source>
        <dbReference type="Proteomes" id="UP000277582"/>
    </source>
</evidence>
<dbReference type="NCBIfam" id="TIGR02688">
    <property type="entry name" value="BREX system Lon protease-like protein BrxL"/>
    <property type="match status" value="1"/>
</dbReference>
<feature type="domain" description="BREX system Lon protease-like BrxL N-terminal" evidence="1">
    <location>
        <begin position="10"/>
        <end position="136"/>
    </location>
</feature>
<evidence type="ECO:0000259" key="1">
    <source>
        <dbReference type="Pfam" id="PF20442"/>
    </source>
</evidence>
<dbReference type="GO" id="GO:0006508">
    <property type="term" value="P:proteolysis"/>
    <property type="evidence" value="ECO:0007669"/>
    <property type="project" value="UniProtKB-KW"/>
</dbReference>
<dbReference type="OrthoDB" id="30926at2157"/>